<evidence type="ECO:0000313" key="5">
    <source>
        <dbReference type="EMBL" id="TDG78442.1"/>
    </source>
</evidence>
<dbReference type="STRING" id="1122149.FD44_GL001158"/>
<name>A0A4R5NP87_9LACO</name>
<keyword evidence="6" id="KW-1185">Reference proteome</keyword>
<reference evidence="5 6" key="1">
    <citation type="journal article" date="2019" name="Appl. Microbiol. Biotechnol.">
        <title>Uncovering carbohydrate metabolism through a genotype-phenotype association study of 56 lactic acid bacteria genomes.</title>
        <authorList>
            <person name="Buron-Moles G."/>
            <person name="Chailyan A."/>
            <person name="Dolejs I."/>
            <person name="Forster J."/>
            <person name="Miks M.H."/>
        </authorList>
    </citation>
    <scope>NUCLEOTIDE SEQUENCE [LARGE SCALE GENOMIC DNA]</scope>
    <source>
        <strain evidence="5 6">ATCC 49373</strain>
    </source>
</reference>
<dbReference type="OrthoDB" id="2082007at2"/>
<accession>A0A4R5NP87</accession>
<evidence type="ECO:0000256" key="1">
    <source>
        <dbReference type="ARBA" id="ARBA00093462"/>
    </source>
</evidence>
<feature type="domain" description="Replicative helicase loading/DNA remodeling protein DnaB N-terminal winged helix" evidence="4">
    <location>
        <begin position="10"/>
        <end position="266"/>
    </location>
</feature>
<evidence type="ECO:0000259" key="3">
    <source>
        <dbReference type="Pfam" id="PF07261"/>
    </source>
</evidence>
<proteinExistence type="inferred from homology"/>
<evidence type="ECO:0000313" key="6">
    <source>
        <dbReference type="Proteomes" id="UP000294854"/>
    </source>
</evidence>
<organism evidence="5 6">
    <name type="scientific">Secundilactobacillus malefermentans</name>
    <dbReference type="NCBI Taxonomy" id="176292"/>
    <lineage>
        <taxon>Bacteria</taxon>
        <taxon>Bacillati</taxon>
        <taxon>Bacillota</taxon>
        <taxon>Bacilli</taxon>
        <taxon>Lactobacillales</taxon>
        <taxon>Lactobacillaceae</taxon>
        <taxon>Secundilactobacillus</taxon>
    </lineage>
</organism>
<dbReference type="Pfam" id="PF07261">
    <property type="entry name" value="DnaB_2"/>
    <property type="match status" value="1"/>
</dbReference>
<feature type="region of interest" description="Disordered" evidence="2">
    <location>
        <begin position="397"/>
        <end position="465"/>
    </location>
</feature>
<feature type="compositionally biased region" description="Basic and acidic residues" evidence="2">
    <location>
        <begin position="397"/>
        <end position="406"/>
    </location>
</feature>
<dbReference type="Proteomes" id="UP000294854">
    <property type="component" value="Unassembled WGS sequence"/>
</dbReference>
<dbReference type="EMBL" id="PUFO01000041">
    <property type="protein sequence ID" value="TDG78442.1"/>
    <property type="molecule type" value="Genomic_DNA"/>
</dbReference>
<feature type="domain" description="DnaB/C C-terminal" evidence="3">
    <location>
        <begin position="322"/>
        <end position="393"/>
    </location>
</feature>
<evidence type="ECO:0000259" key="4">
    <source>
        <dbReference type="Pfam" id="PF25888"/>
    </source>
</evidence>
<comment type="similarity">
    <text evidence="1">Belongs to the DnaB/DnaD family.</text>
</comment>
<dbReference type="Pfam" id="PF25888">
    <property type="entry name" value="WHD_DnaB"/>
    <property type="match status" value="1"/>
</dbReference>
<dbReference type="RefSeq" id="WP_010619967.1">
    <property type="nucleotide sequence ID" value="NZ_PUFO01000041.1"/>
</dbReference>
<gene>
    <name evidence="5" type="ORF">C5L31_000385</name>
</gene>
<feature type="compositionally biased region" description="Basic and acidic residues" evidence="2">
    <location>
        <begin position="418"/>
        <end position="432"/>
    </location>
</feature>
<protein>
    <submittedName>
        <fullName evidence="5">Uncharacterized protein</fullName>
    </submittedName>
</protein>
<comment type="caution">
    <text evidence="5">The sequence shown here is derived from an EMBL/GenBank/DDBJ whole genome shotgun (WGS) entry which is preliminary data.</text>
</comment>
<dbReference type="AlphaFoldDB" id="A0A4R5NP87"/>
<dbReference type="InterPro" id="IPR058660">
    <property type="entry name" value="WHD_DnaB"/>
</dbReference>
<evidence type="ECO:0000256" key="2">
    <source>
        <dbReference type="SAM" id="MobiDB-lite"/>
    </source>
</evidence>
<dbReference type="InterPro" id="IPR006343">
    <property type="entry name" value="DnaB/C_C"/>
</dbReference>
<sequence>MADSWQQLNAKDHFNIQSKSRLSNIDEQVLSLFYEPIIGPVSFSLINWLWTHFQIEGKSAQGQNVELLKTLNVDLPTLYEARTKLEAAGLLRTYVSGVQGTPLFIFELIEPLKPDQFFQDDLLSILLLDIIGEDSYKNLANEFILTTDMPTDSKDISKSFLEIFHVASDKLQTKPDLISNIGNQAQQVSQKSVRKEIQDENDFDFQFLAEILQKSYVDTTQLNDFRTLILTEHMLYGLDETAMAKVITAATDIATNKFNPNRLKTLISEQYERQSKSPVHEKVAESDEEAVASTNENSFSAKEVALLNSVKSYDPVDFLNGIKQETGGFVTSGEQRILRELVSRQLFSTATVNVMIFYILNDRALPTLNKNLVDTIANDWSRSKVNSPESALAEIHNHQKGRDGGSHSKKRTQSGAPKRVETLPDWAKDDYTPKQPAQSLSKAEIADLDKQLSELQNRNSEEKGD</sequence>